<accession>A0A2T1DGT9</accession>
<evidence type="ECO:0000313" key="2">
    <source>
        <dbReference type="Proteomes" id="UP000238634"/>
    </source>
</evidence>
<dbReference type="InterPro" id="IPR021373">
    <property type="entry name" value="DUF2993"/>
</dbReference>
<dbReference type="Pfam" id="PF11209">
    <property type="entry name" value="LmeA"/>
    <property type="match status" value="1"/>
</dbReference>
<gene>
    <name evidence="1" type="ORF">C7B65_10210</name>
</gene>
<comment type="caution">
    <text evidence="1">The sequence shown here is derived from an EMBL/GenBank/DDBJ whole genome shotgun (WGS) entry which is preliminary data.</text>
</comment>
<organism evidence="1 2">
    <name type="scientific">Phormidesmis priestleyi ULC007</name>
    <dbReference type="NCBI Taxonomy" id="1920490"/>
    <lineage>
        <taxon>Bacteria</taxon>
        <taxon>Bacillati</taxon>
        <taxon>Cyanobacteriota</taxon>
        <taxon>Cyanophyceae</taxon>
        <taxon>Leptolyngbyales</taxon>
        <taxon>Leptolyngbyaceae</taxon>
        <taxon>Phormidesmis</taxon>
    </lineage>
</organism>
<keyword evidence="2" id="KW-1185">Reference proteome</keyword>
<proteinExistence type="predicted"/>
<name>A0A2T1DGT9_9CYAN</name>
<dbReference type="EMBL" id="PVWG01000009">
    <property type="protein sequence ID" value="PSB19661.1"/>
    <property type="molecule type" value="Genomic_DNA"/>
</dbReference>
<dbReference type="AlphaFoldDB" id="A0A2T1DGT9"/>
<sequence length="257" mass="28613">MEPLTILLSTLIGLISPSGLVLDRVVENTIRSRFVSVESLKVRIDNVPVHQILKGKIDRVRIAGRGMSPIKDVRIDVLELETDPIVLQGLKPKLAQPLQAGVRIVLKPEDINQGLRSPLVTTRLRNLGIQFLQRREAQQLGRFDFLNPKVEFLPNRRVRLQAELQEQGYPDKLAIVAEAELSVESGRTLRLVNPTLLVNGKPAPAQITSAIAQTVSNQLDLRRLENSGITVRVLKLQVDPTQIQLAAFVQIRPNAPK</sequence>
<dbReference type="RefSeq" id="WP_073071750.1">
    <property type="nucleotide sequence ID" value="NZ_MPPI01000012.1"/>
</dbReference>
<reference evidence="1 2" key="2">
    <citation type="submission" date="2018-03" db="EMBL/GenBank/DDBJ databases">
        <title>The ancient ancestry and fast evolution of plastids.</title>
        <authorList>
            <person name="Moore K.R."/>
            <person name="Magnabosco C."/>
            <person name="Momper L."/>
            <person name="Gold D.A."/>
            <person name="Bosak T."/>
            <person name="Fournier G.P."/>
        </authorList>
    </citation>
    <scope>NUCLEOTIDE SEQUENCE [LARGE SCALE GENOMIC DNA]</scope>
    <source>
        <strain evidence="1 2">ULC007</strain>
    </source>
</reference>
<evidence type="ECO:0000313" key="1">
    <source>
        <dbReference type="EMBL" id="PSB19661.1"/>
    </source>
</evidence>
<protein>
    <submittedName>
        <fullName evidence="1">DUF2993 domain-containing protein</fullName>
    </submittedName>
</protein>
<reference evidence="1 2" key="1">
    <citation type="submission" date="2018-02" db="EMBL/GenBank/DDBJ databases">
        <authorList>
            <person name="Cohen D.B."/>
            <person name="Kent A.D."/>
        </authorList>
    </citation>
    <scope>NUCLEOTIDE SEQUENCE [LARGE SCALE GENOMIC DNA]</scope>
    <source>
        <strain evidence="1 2">ULC007</strain>
    </source>
</reference>
<dbReference type="STRING" id="1920490.GCA_001895925_00187"/>
<dbReference type="OrthoDB" id="570669at2"/>
<dbReference type="Proteomes" id="UP000238634">
    <property type="component" value="Unassembled WGS sequence"/>
</dbReference>